<dbReference type="Proteomes" id="UP000028534">
    <property type="component" value="Unassembled WGS sequence"/>
</dbReference>
<evidence type="ECO:0000313" key="10">
    <source>
        <dbReference type="Proteomes" id="UP000028534"/>
    </source>
</evidence>
<proteinExistence type="inferred from homology"/>
<organism evidence="9 10">
    <name type="scientific">Sphingobium yanoikuyae</name>
    <name type="common">Sphingomonas yanoikuyae</name>
    <dbReference type="NCBI Taxonomy" id="13690"/>
    <lineage>
        <taxon>Bacteria</taxon>
        <taxon>Pseudomonadati</taxon>
        <taxon>Pseudomonadota</taxon>
        <taxon>Alphaproteobacteria</taxon>
        <taxon>Sphingomonadales</taxon>
        <taxon>Sphingomonadaceae</taxon>
        <taxon>Sphingobium</taxon>
    </lineage>
</organism>
<evidence type="ECO:0000256" key="4">
    <source>
        <dbReference type="ARBA" id="ARBA00022692"/>
    </source>
</evidence>
<evidence type="ECO:0000256" key="6">
    <source>
        <dbReference type="ARBA" id="ARBA00023136"/>
    </source>
</evidence>
<evidence type="ECO:0000256" key="5">
    <source>
        <dbReference type="ARBA" id="ARBA00022989"/>
    </source>
</evidence>
<gene>
    <name evidence="9" type="ORF">CP98_00680</name>
</gene>
<comment type="caution">
    <text evidence="9">The sequence shown here is derived from an EMBL/GenBank/DDBJ whole genome shotgun (WGS) entry which is preliminary data.</text>
</comment>
<keyword evidence="5 8" id="KW-1133">Transmembrane helix</keyword>
<evidence type="ECO:0000313" key="9">
    <source>
        <dbReference type="EMBL" id="KEZ21229.1"/>
    </source>
</evidence>
<keyword evidence="4 8" id="KW-0812">Transmembrane</keyword>
<evidence type="ECO:0000256" key="3">
    <source>
        <dbReference type="ARBA" id="ARBA00022679"/>
    </source>
</evidence>
<feature type="transmembrane region" description="Helical" evidence="8">
    <location>
        <begin position="209"/>
        <end position="230"/>
    </location>
</feature>
<feature type="transmembrane region" description="Helical" evidence="8">
    <location>
        <begin position="140"/>
        <end position="169"/>
    </location>
</feature>
<comment type="subcellular location">
    <subcellularLocation>
        <location evidence="1">Cell membrane</location>
        <topology evidence="1">Multi-pass membrane protein</topology>
    </subcellularLocation>
</comment>
<feature type="transmembrane region" description="Helical" evidence="8">
    <location>
        <begin position="303"/>
        <end position="333"/>
    </location>
</feature>
<evidence type="ECO:0008006" key="11">
    <source>
        <dbReference type="Google" id="ProtNLM"/>
    </source>
</evidence>
<dbReference type="RefSeq" id="WP_037516867.1">
    <property type="nucleotide sequence ID" value="NZ_JGVR01000002.1"/>
</dbReference>
<name>A0A084ETD7_SPHYA</name>
<dbReference type="EMBL" id="JGVR01000002">
    <property type="protein sequence ID" value="KEZ21229.1"/>
    <property type="molecule type" value="Genomic_DNA"/>
</dbReference>
<sequence>MPAERPILLPPRPWNWFMWVAATFLGVFLIISDLRQLDGLHLPEARLLIGRDFLNVWSGGTLTLTGELERIYDLQAYMNWQASIFGPLEMLNYSYPPHSLFLAVPFALFPYPVALALWTGLGAIFFAWAARPYIPAGLSLWLALLTPAAIVNIWVGHYGFVIGGLWLLFFAQLRHAPVRAGLVAGLLTLKPHLGLLIALTLVHRRAFRAIGAALAVTLGLIGLSGLAFGFDLWPTWLTDTSALQTRIMTAEGEKFYFFMMTSAYVALREGPYWLPLMAQTLFAGSALYLAWRARDCSVHQLAFITATATALITPYIFNYDLTVCCLGFAVLLYGQWHALHRNERVILWMAFAAPLLVMAWNLIAPIALLAGLVVQIRCYTGISYADLLLPAPLKRQLIDNPLPTS</sequence>
<feature type="transmembrane region" description="Helical" evidence="8">
    <location>
        <begin position="100"/>
        <end position="128"/>
    </location>
</feature>
<keyword evidence="2" id="KW-1003">Cell membrane</keyword>
<feature type="transmembrane region" description="Helical" evidence="8">
    <location>
        <begin position="272"/>
        <end position="291"/>
    </location>
</feature>
<dbReference type="PATRIC" id="fig|13690.10.peg.707"/>
<feature type="transmembrane region" description="Helical" evidence="8">
    <location>
        <begin position="181"/>
        <end position="202"/>
    </location>
</feature>
<dbReference type="Pfam" id="PF09594">
    <property type="entry name" value="GT87"/>
    <property type="match status" value="1"/>
</dbReference>
<evidence type="ECO:0000256" key="2">
    <source>
        <dbReference type="ARBA" id="ARBA00022475"/>
    </source>
</evidence>
<evidence type="ECO:0000256" key="1">
    <source>
        <dbReference type="ARBA" id="ARBA00004651"/>
    </source>
</evidence>
<evidence type="ECO:0000256" key="7">
    <source>
        <dbReference type="ARBA" id="ARBA00024033"/>
    </source>
</evidence>
<feature type="transmembrane region" description="Helical" evidence="8">
    <location>
        <begin position="14"/>
        <end position="32"/>
    </location>
</feature>
<accession>A0A084ETD7</accession>
<dbReference type="GO" id="GO:0005886">
    <property type="term" value="C:plasma membrane"/>
    <property type="evidence" value="ECO:0007669"/>
    <property type="project" value="UniProtKB-SubCell"/>
</dbReference>
<dbReference type="eggNOG" id="ENOG502Z9HB">
    <property type="taxonomic scope" value="Bacteria"/>
</dbReference>
<feature type="transmembrane region" description="Helical" evidence="8">
    <location>
        <begin position="345"/>
        <end position="374"/>
    </location>
</feature>
<reference evidence="9 10" key="1">
    <citation type="submission" date="2014-03" db="EMBL/GenBank/DDBJ databases">
        <title>Genome sequence of Sphingobium yanoikuyae B1.</title>
        <authorList>
            <person name="Gan H.M."/>
            <person name="Gan H.Y."/>
            <person name="Savka M.A."/>
        </authorList>
    </citation>
    <scope>NUCLEOTIDE SEQUENCE [LARGE SCALE GENOMIC DNA]</scope>
    <source>
        <strain evidence="9 10">B1</strain>
    </source>
</reference>
<comment type="similarity">
    <text evidence="7">Belongs to the glycosyltransferase 87 family.</text>
</comment>
<dbReference type="AlphaFoldDB" id="A0A084ETD7"/>
<dbReference type="GO" id="GO:0016758">
    <property type="term" value="F:hexosyltransferase activity"/>
    <property type="evidence" value="ECO:0007669"/>
    <property type="project" value="InterPro"/>
</dbReference>
<keyword evidence="6 8" id="KW-0472">Membrane</keyword>
<dbReference type="InterPro" id="IPR018584">
    <property type="entry name" value="GT87"/>
</dbReference>
<protein>
    <recommendedName>
        <fullName evidence="11">DUF2029 domain-containing protein</fullName>
    </recommendedName>
</protein>
<evidence type="ECO:0000256" key="8">
    <source>
        <dbReference type="SAM" id="Phobius"/>
    </source>
</evidence>
<keyword evidence="3" id="KW-0808">Transferase</keyword>